<dbReference type="Pfam" id="PF00583">
    <property type="entry name" value="Acetyltransf_1"/>
    <property type="match status" value="1"/>
</dbReference>
<dbReference type="SUPFAM" id="SSF55729">
    <property type="entry name" value="Acyl-CoA N-acyltransferases (Nat)"/>
    <property type="match status" value="1"/>
</dbReference>
<comment type="similarity">
    <text evidence="1">Belongs to the acetyltransferase family. GNAT subfamily.</text>
</comment>
<dbReference type="RefSeq" id="WP_153330736.1">
    <property type="nucleotide sequence ID" value="NZ_CAUQEU010000045.1"/>
</dbReference>
<dbReference type="InterPro" id="IPR016181">
    <property type="entry name" value="Acyl_CoA_acyltransferase"/>
</dbReference>
<keyword evidence="3" id="KW-1277">Toxin-antitoxin system</keyword>
<evidence type="ECO:0000256" key="1">
    <source>
        <dbReference type="ARBA" id="ARBA00009342"/>
    </source>
</evidence>
<evidence type="ECO:0000259" key="7">
    <source>
        <dbReference type="Pfam" id="PF00583"/>
    </source>
</evidence>
<gene>
    <name evidence="9" type="ORF">GHO39_25160</name>
    <name evidence="8" type="ORF">GHO40_18290</name>
</gene>
<evidence type="ECO:0000256" key="4">
    <source>
        <dbReference type="ARBA" id="ARBA00022679"/>
    </source>
</evidence>
<sequence>MDLTRPAKLVETHDLSAFDCGEDSINEYLLKKALKSQRAKHASVFVTCIKGTATVVGYYSLSSGQVLRSSVMPKKAQRNSPDMHPVTILGRMGVCQTAQGQGVSLDLLKDAIERSIFASENVASTALVVHPLNERLATFYEKAGFIRCNSLSPISMMLPFS</sequence>
<name>A0A6A7YN69_9PSED</name>
<keyword evidence="5" id="KW-0012">Acyltransferase</keyword>
<dbReference type="Proteomes" id="UP000441404">
    <property type="component" value="Unassembled WGS sequence"/>
</dbReference>
<dbReference type="EMBL" id="WIWJ01000035">
    <property type="protein sequence ID" value="MQT48656.1"/>
    <property type="molecule type" value="Genomic_DNA"/>
</dbReference>
<comment type="catalytic activity">
    <reaction evidence="6">
        <text>glycyl-tRNA(Gly) + acetyl-CoA = N-acetylglycyl-tRNA(Gly) + CoA + H(+)</text>
        <dbReference type="Rhea" id="RHEA:81867"/>
        <dbReference type="Rhea" id="RHEA-COMP:9683"/>
        <dbReference type="Rhea" id="RHEA-COMP:19766"/>
        <dbReference type="ChEBI" id="CHEBI:15378"/>
        <dbReference type="ChEBI" id="CHEBI:57287"/>
        <dbReference type="ChEBI" id="CHEBI:57288"/>
        <dbReference type="ChEBI" id="CHEBI:78522"/>
        <dbReference type="ChEBI" id="CHEBI:232036"/>
    </reaction>
</comment>
<feature type="domain" description="N-acetyltransferase" evidence="7">
    <location>
        <begin position="37"/>
        <end position="145"/>
    </location>
</feature>
<accession>A0A6A7YN69</accession>
<evidence type="ECO:0000313" key="8">
    <source>
        <dbReference type="EMBL" id="MQT48656.1"/>
    </source>
</evidence>
<keyword evidence="4 9" id="KW-0808">Transferase</keyword>
<dbReference type="GO" id="GO:0016747">
    <property type="term" value="F:acyltransferase activity, transferring groups other than amino-acyl groups"/>
    <property type="evidence" value="ECO:0007669"/>
    <property type="project" value="InterPro"/>
</dbReference>
<dbReference type="InterPro" id="IPR000182">
    <property type="entry name" value="GNAT_dom"/>
</dbReference>
<reference evidence="10 11" key="1">
    <citation type="submission" date="2019-10" db="EMBL/GenBank/DDBJ databases">
        <title>Evaluation of single-gene subtyping targets for Pseudomonas.</title>
        <authorList>
            <person name="Reichler S.J."/>
            <person name="Orsi R.H."/>
            <person name="Wiedmann M."/>
            <person name="Martin N.H."/>
            <person name="Murphy S.I."/>
        </authorList>
    </citation>
    <scope>NUCLEOTIDE SEQUENCE [LARGE SCALE GENOMIC DNA]</scope>
    <source>
        <strain evidence="9 11">FSL R10-3254</strain>
        <strain evidence="8 10">FSL R10-3257</strain>
    </source>
</reference>
<evidence type="ECO:0000313" key="9">
    <source>
        <dbReference type="EMBL" id="MQT92394.1"/>
    </source>
</evidence>
<dbReference type="Proteomes" id="UP000489190">
    <property type="component" value="Unassembled WGS sequence"/>
</dbReference>
<dbReference type="PANTHER" id="PTHR36449:SF1">
    <property type="entry name" value="ACETYLTRANSFERASE"/>
    <property type="match status" value="1"/>
</dbReference>
<dbReference type="EMBL" id="WIWI01000103">
    <property type="protein sequence ID" value="MQT92394.1"/>
    <property type="molecule type" value="Genomic_DNA"/>
</dbReference>
<proteinExistence type="inferred from homology"/>
<protein>
    <submittedName>
        <fullName evidence="9">GNAT family N-acetyltransferase</fullName>
    </submittedName>
</protein>
<dbReference type="PANTHER" id="PTHR36449">
    <property type="entry name" value="ACETYLTRANSFERASE-RELATED"/>
    <property type="match status" value="1"/>
</dbReference>
<comment type="caution">
    <text evidence="9">The sequence shown here is derived from an EMBL/GenBank/DDBJ whole genome shotgun (WGS) entry which is preliminary data.</text>
</comment>
<evidence type="ECO:0000313" key="10">
    <source>
        <dbReference type="Proteomes" id="UP000441404"/>
    </source>
</evidence>
<evidence type="ECO:0000256" key="2">
    <source>
        <dbReference type="ARBA" id="ARBA00022491"/>
    </source>
</evidence>
<evidence type="ECO:0000256" key="3">
    <source>
        <dbReference type="ARBA" id="ARBA00022649"/>
    </source>
</evidence>
<organism evidence="9 11">
    <name type="scientific">Pseudomonas helleri</name>
    <dbReference type="NCBI Taxonomy" id="1608996"/>
    <lineage>
        <taxon>Bacteria</taxon>
        <taxon>Pseudomonadati</taxon>
        <taxon>Pseudomonadota</taxon>
        <taxon>Gammaproteobacteria</taxon>
        <taxon>Pseudomonadales</taxon>
        <taxon>Pseudomonadaceae</taxon>
        <taxon>Pseudomonas</taxon>
    </lineage>
</organism>
<dbReference type="AlphaFoldDB" id="A0A6A7YN69"/>
<evidence type="ECO:0000256" key="6">
    <source>
        <dbReference type="ARBA" id="ARBA00049880"/>
    </source>
</evidence>
<evidence type="ECO:0000313" key="11">
    <source>
        <dbReference type="Proteomes" id="UP000489190"/>
    </source>
</evidence>
<keyword evidence="2" id="KW-0678">Repressor</keyword>
<dbReference type="Gene3D" id="3.40.630.30">
    <property type="match status" value="1"/>
</dbReference>
<evidence type="ECO:0000256" key="5">
    <source>
        <dbReference type="ARBA" id="ARBA00023315"/>
    </source>
</evidence>